<dbReference type="Pfam" id="PF14226">
    <property type="entry name" value="DIOX_N"/>
    <property type="match status" value="1"/>
</dbReference>
<dbReference type="GO" id="GO:0046872">
    <property type="term" value="F:metal ion binding"/>
    <property type="evidence" value="ECO:0007669"/>
    <property type="project" value="UniProtKB-KW"/>
</dbReference>
<evidence type="ECO:0000256" key="1">
    <source>
        <dbReference type="ARBA" id="ARBA00022723"/>
    </source>
</evidence>
<evidence type="ECO:0000313" key="5">
    <source>
        <dbReference type="EMBL" id="KAJ7956383.1"/>
    </source>
</evidence>
<gene>
    <name evidence="5" type="ORF">O6P43_022835</name>
</gene>
<evidence type="ECO:0000259" key="4">
    <source>
        <dbReference type="Pfam" id="PF14226"/>
    </source>
</evidence>
<comment type="caution">
    <text evidence="5">The sequence shown here is derived from an EMBL/GenBank/DDBJ whole genome shotgun (WGS) entry which is preliminary data.</text>
</comment>
<evidence type="ECO:0000256" key="3">
    <source>
        <dbReference type="ARBA" id="ARBA00023004"/>
    </source>
</evidence>
<keyword evidence="1" id="KW-0479">Metal-binding</keyword>
<name>A0AAD7PI24_QUISA</name>
<dbReference type="InterPro" id="IPR026992">
    <property type="entry name" value="DIOX_N"/>
</dbReference>
<protein>
    <submittedName>
        <fullName evidence="5">Flavonol synthase/flavanone 3-hydroxylase-like</fullName>
    </submittedName>
</protein>
<sequence length="99" mass="10916">MSMAMACAPNIDLSAFTEGDSDGNKKTIVDMVGQACSEYGFFQIINHGIPLSLMRQALEMSKTFFDYPLEEKLKCSPIQDSPLAAAGFHIREKHLTGKE</sequence>
<feature type="domain" description="Non-haem dioxygenase N-terminal" evidence="4">
    <location>
        <begin position="9"/>
        <end position="81"/>
    </location>
</feature>
<organism evidence="5 6">
    <name type="scientific">Quillaja saponaria</name>
    <name type="common">Soap bark tree</name>
    <dbReference type="NCBI Taxonomy" id="32244"/>
    <lineage>
        <taxon>Eukaryota</taxon>
        <taxon>Viridiplantae</taxon>
        <taxon>Streptophyta</taxon>
        <taxon>Embryophyta</taxon>
        <taxon>Tracheophyta</taxon>
        <taxon>Spermatophyta</taxon>
        <taxon>Magnoliopsida</taxon>
        <taxon>eudicotyledons</taxon>
        <taxon>Gunneridae</taxon>
        <taxon>Pentapetalae</taxon>
        <taxon>rosids</taxon>
        <taxon>fabids</taxon>
        <taxon>Fabales</taxon>
        <taxon>Quillajaceae</taxon>
        <taxon>Quillaja</taxon>
    </lineage>
</organism>
<reference evidence="5" key="1">
    <citation type="journal article" date="2023" name="Science">
        <title>Elucidation of the pathway for biosynthesis of saponin adjuvants from the soapbark tree.</title>
        <authorList>
            <person name="Reed J."/>
            <person name="Orme A."/>
            <person name="El-Demerdash A."/>
            <person name="Owen C."/>
            <person name="Martin L.B.B."/>
            <person name="Misra R.C."/>
            <person name="Kikuchi S."/>
            <person name="Rejzek M."/>
            <person name="Martin A.C."/>
            <person name="Harkess A."/>
            <person name="Leebens-Mack J."/>
            <person name="Louveau T."/>
            <person name="Stephenson M.J."/>
            <person name="Osbourn A."/>
        </authorList>
    </citation>
    <scope>NUCLEOTIDE SEQUENCE</scope>
    <source>
        <strain evidence="5">S10</strain>
    </source>
</reference>
<keyword evidence="6" id="KW-1185">Reference proteome</keyword>
<keyword evidence="2" id="KW-0560">Oxidoreductase</keyword>
<dbReference type="PANTHER" id="PTHR10209:SF732">
    <property type="entry name" value="FLAVONOL SYNTHASE_FLAVANONE 3-HYDROXYLASE-LIKE"/>
    <property type="match status" value="1"/>
</dbReference>
<proteinExistence type="predicted"/>
<dbReference type="InterPro" id="IPR027443">
    <property type="entry name" value="IPNS-like_sf"/>
</dbReference>
<dbReference type="GO" id="GO:0016491">
    <property type="term" value="F:oxidoreductase activity"/>
    <property type="evidence" value="ECO:0007669"/>
    <property type="project" value="UniProtKB-KW"/>
</dbReference>
<dbReference type="Proteomes" id="UP001163823">
    <property type="component" value="Chromosome 9"/>
</dbReference>
<dbReference type="Gene3D" id="2.60.120.330">
    <property type="entry name" value="B-lactam Antibiotic, Isopenicillin N Synthase, Chain"/>
    <property type="match status" value="1"/>
</dbReference>
<evidence type="ECO:0000313" key="6">
    <source>
        <dbReference type="Proteomes" id="UP001163823"/>
    </source>
</evidence>
<dbReference type="KEGG" id="qsa:O6P43_022835"/>
<dbReference type="EMBL" id="JARAOO010000009">
    <property type="protein sequence ID" value="KAJ7956383.1"/>
    <property type="molecule type" value="Genomic_DNA"/>
</dbReference>
<evidence type="ECO:0000256" key="2">
    <source>
        <dbReference type="ARBA" id="ARBA00023002"/>
    </source>
</evidence>
<accession>A0AAD7PI24</accession>
<dbReference type="SUPFAM" id="SSF51197">
    <property type="entry name" value="Clavaminate synthase-like"/>
    <property type="match status" value="1"/>
</dbReference>
<keyword evidence="3" id="KW-0408">Iron</keyword>
<dbReference type="PANTHER" id="PTHR10209">
    <property type="entry name" value="OXIDOREDUCTASE, 2OG-FE II OXYGENASE FAMILY PROTEIN"/>
    <property type="match status" value="1"/>
</dbReference>
<dbReference type="AlphaFoldDB" id="A0AAD7PI24"/>